<dbReference type="GO" id="GO:0007508">
    <property type="term" value="P:larval heart development"/>
    <property type="evidence" value="ECO:0007669"/>
    <property type="project" value="TreeGrafter"/>
</dbReference>
<dbReference type="GO" id="GO:0061343">
    <property type="term" value="P:cell adhesion involved in heart morphogenesis"/>
    <property type="evidence" value="ECO:0007669"/>
    <property type="project" value="TreeGrafter"/>
</dbReference>
<feature type="non-terminal residue" evidence="1">
    <location>
        <position position="1"/>
    </location>
</feature>
<name>A0A093FNH3_TYTAL</name>
<accession>A0A093FNH3</accession>
<dbReference type="EMBL" id="KK397823">
    <property type="protein sequence ID" value="KFV58180.1"/>
    <property type="molecule type" value="Genomic_DNA"/>
</dbReference>
<dbReference type="Proteomes" id="UP000054190">
    <property type="component" value="Unassembled WGS sequence"/>
</dbReference>
<dbReference type="GO" id="GO:0031012">
    <property type="term" value="C:extracellular matrix"/>
    <property type="evidence" value="ECO:0007669"/>
    <property type="project" value="TreeGrafter"/>
</dbReference>
<proteinExistence type="predicted"/>
<evidence type="ECO:0000313" key="1">
    <source>
        <dbReference type="EMBL" id="KFV58180.1"/>
    </source>
</evidence>
<dbReference type="AlphaFoldDB" id="A0A093FNH3"/>
<dbReference type="PANTHER" id="PTHR33395:SF22">
    <property type="entry name" value="REVERSE TRANSCRIPTASE DOMAIN-CONTAINING PROTEIN"/>
    <property type="match status" value="1"/>
</dbReference>
<sequence length="101" mass="11488">DHLRNMNIYKSMGPDGIHPRVPREPTDVVSKPLSVIFEKSQQSGKVPSDWKRGNIKLIFKNGKKEDSGNYQPVSLTSVPSKIMKQILPEDTSMHMEDREVL</sequence>
<feature type="non-terminal residue" evidence="1">
    <location>
        <position position="101"/>
    </location>
</feature>
<gene>
    <name evidence="1" type="ORF">N341_12109</name>
</gene>
<keyword evidence="2" id="KW-1185">Reference proteome</keyword>
<protein>
    <recommendedName>
        <fullName evidence="3">RNA-directed DNA polymerase from mobile element jockey</fullName>
    </recommendedName>
</protein>
<dbReference type="PANTHER" id="PTHR33395">
    <property type="entry name" value="TRANSCRIPTASE, PUTATIVE-RELATED-RELATED"/>
    <property type="match status" value="1"/>
</dbReference>
<evidence type="ECO:0000313" key="2">
    <source>
        <dbReference type="Proteomes" id="UP000054190"/>
    </source>
</evidence>
<evidence type="ECO:0008006" key="3">
    <source>
        <dbReference type="Google" id="ProtNLM"/>
    </source>
</evidence>
<reference evidence="1 2" key="1">
    <citation type="submission" date="2014-04" db="EMBL/GenBank/DDBJ databases">
        <title>Genome evolution of avian class.</title>
        <authorList>
            <person name="Zhang G."/>
            <person name="Li C."/>
        </authorList>
    </citation>
    <scope>NUCLEOTIDE SEQUENCE [LARGE SCALE GENOMIC DNA]</scope>
    <source>
        <strain evidence="1">BGI_N341</strain>
    </source>
</reference>
<organism evidence="1 2">
    <name type="scientific">Tyto alba</name>
    <name type="common">Barn owl</name>
    <dbReference type="NCBI Taxonomy" id="56313"/>
    <lineage>
        <taxon>Eukaryota</taxon>
        <taxon>Metazoa</taxon>
        <taxon>Chordata</taxon>
        <taxon>Craniata</taxon>
        <taxon>Vertebrata</taxon>
        <taxon>Euteleostomi</taxon>
        <taxon>Archelosauria</taxon>
        <taxon>Archosauria</taxon>
        <taxon>Dinosauria</taxon>
        <taxon>Saurischia</taxon>
        <taxon>Theropoda</taxon>
        <taxon>Coelurosauria</taxon>
        <taxon>Aves</taxon>
        <taxon>Neognathae</taxon>
        <taxon>Neoaves</taxon>
        <taxon>Telluraves</taxon>
        <taxon>Strigiformes</taxon>
        <taxon>Tytonidae</taxon>
        <taxon>Tyto</taxon>
    </lineage>
</organism>